<keyword evidence="5" id="KW-1185">Reference proteome</keyword>
<dbReference type="SUPFAM" id="SSF56235">
    <property type="entry name" value="N-terminal nucleophile aminohydrolases (Ntn hydrolases)"/>
    <property type="match status" value="1"/>
</dbReference>
<evidence type="ECO:0000256" key="3">
    <source>
        <dbReference type="ARBA" id="ARBA00023145"/>
    </source>
</evidence>
<dbReference type="PANTHER" id="PTHR34218:SF4">
    <property type="entry name" value="ACYL-HOMOSERINE LACTONE ACYLASE QUIP"/>
    <property type="match status" value="1"/>
</dbReference>
<dbReference type="Gene3D" id="3.60.20.10">
    <property type="entry name" value="Glutamine Phosphoribosylpyrophosphate, subunit 1, domain 1"/>
    <property type="match status" value="1"/>
</dbReference>
<evidence type="ECO:0000256" key="2">
    <source>
        <dbReference type="ARBA" id="ARBA00022801"/>
    </source>
</evidence>
<protein>
    <submittedName>
        <fullName evidence="4">Penicillin acylase family protein</fullName>
    </submittedName>
</protein>
<dbReference type="EMBL" id="BAABJI010000001">
    <property type="protein sequence ID" value="GAA4907454.1"/>
    <property type="molecule type" value="Genomic_DNA"/>
</dbReference>
<sequence length="812" mass="91565">MKFFKALLSFAVTVALLWAVQTNFGSIPAIAPLLNPVSGFWQNAENRTEVGDDEISLPGLTEEVTIKFDERRIPHIFAKNNHDLYYAQGYITARDRLWQMDIQTRSAAGRLCEIVGDKALERDRTARRMGMGYGAENTLKCIMKDSVMSKVINAYTDGINAYIAGLDEKDYPLEFKLMGYKPEPWKPINCAFLLKLMSQTLAGGSDQFAMTNTLQLFGADVIKELFPDRPVRDEPIIPTGTKWNFKPLILPQPSKSFTAQMNAAANPQQKVEGIGSNNWAISGSKSANGYPILANDPHLNLTFPSIWYQIQMSAPGVNVYGVSLPGAPCVVIGFNNKVSWGVTNVDAAVLDWYQIKFRDTKKNEYWYNNRWNKVTKRIEAIVIKGKPTVYDTVLYTHHGPVVYETAAKKTKNAPAYIPVGNALRWIAHDESDEFKTFYLLNRATNYADYRKALQYYSAPAQNFIFADVNKDISITPNGKIPLKYFEQGKYIMDGSDPGNDWKGFIPYTHNPTVKNPPRGFVSSANQFSTDKTYPYYVNWQFAGYERGKRINDRLAAMQRATVDSLRILQLDEYSIVAQDVLPTMLAYLDTTKLDESQLHAYQIVKSWDKHYAVNSAGPSIFDGWWRKFYSMTWNDRFNSSKIPLRFPNRDVTEQLLIKQPKSKWFDNQHTPIVETAAEVVNRAFIETVDNLVRDHGKSAKNWTWAKLKPFEVSHLAGLDGFGSGNFATPGTGLTVNALVDGHGPSWRMVVQLGPQVKGYGIIPGGQSGNPGSFYYDDMLATWQAGKLDELLFLTAPREPSKRIKAELKLTVD</sequence>
<dbReference type="Gene3D" id="1.10.439.10">
    <property type="entry name" value="Penicillin Amidohydrolase, domain 1"/>
    <property type="match status" value="1"/>
</dbReference>
<evidence type="ECO:0000313" key="5">
    <source>
        <dbReference type="Proteomes" id="UP001501436"/>
    </source>
</evidence>
<dbReference type="PIRSF" id="PIRSF001227">
    <property type="entry name" value="Pen_acylase"/>
    <property type="match status" value="1"/>
</dbReference>
<dbReference type="Proteomes" id="UP001501436">
    <property type="component" value="Unassembled WGS sequence"/>
</dbReference>
<name>A0ABP9FT19_9SPHI</name>
<evidence type="ECO:0000256" key="1">
    <source>
        <dbReference type="ARBA" id="ARBA00006586"/>
    </source>
</evidence>
<dbReference type="InterPro" id="IPR043147">
    <property type="entry name" value="Penicillin_amidase_A-knob"/>
</dbReference>
<organism evidence="4 5">
    <name type="scientific">Mucilaginibacter defluvii</name>
    <dbReference type="NCBI Taxonomy" id="1196019"/>
    <lineage>
        <taxon>Bacteria</taxon>
        <taxon>Pseudomonadati</taxon>
        <taxon>Bacteroidota</taxon>
        <taxon>Sphingobacteriia</taxon>
        <taxon>Sphingobacteriales</taxon>
        <taxon>Sphingobacteriaceae</taxon>
        <taxon>Mucilaginibacter</taxon>
    </lineage>
</organism>
<dbReference type="RefSeq" id="WP_345329609.1">
    <property type="nucleotide sequence ID" value="NZ_BAABJI010000001.1"/>
</dbReference>
<dbReference type="InterPro" id="IPR023343">
    <property type="entry name" value="Penicillin_amidase_dom1"/>
</dbReference>
<accession>A0ABP9FT19</accession>
<comment type="similarity">
    <text evidence="1">Belongs to the peptidase S45 family.</text>
</comment>
<dbReference type="Pfam" id="PF01804">
    <property type="entry name" value="Penicil_amidase"/>
    <property type="match status" value="1"/>
</dbReference>
<keyword evidence="2" id="KW-0378">Hydrolase</keyword>
<comment type="caution">
    <text evidence="4">The sequence shown here is derived from an EMBL/GenBank/DDBJ whole genome shotgun (WGS) entry which is preliminary data.</text>
</comment>
<dbReference type="Gene3D" id="2.30.120.10">
    <property type="match status" value="1"/>
</dbReference>
<dbReference type="InterPro" id="IPR002692">
    <property type="entry name" value="S45"/>
</dbReference>
<reference evidence="5" key="1">
    <citation type="journal article" date="2019" name="Int. J. Syst. Evol. Microbiol.">
        <title>The Global Catalogue of Microorganisms (GCM) 10K type strain sequencing project: providing services to taxonomists for standard genome sequencing and annotation.</title>
        <authorList>
            <consortium name="The Broad Institute Genomics Platform"/>
            <consortium name="The Broad Institute Genome Sequencing Center for Infectious Disease"/>
            <person name="Wu L."/>
            <person name="Ma J."/>
        </authorList>
    </citation>
    <scope>NUCLEOTIDE SEQUENCE [LARGE SCALE GENOMIC DNA]</scope>
    <source>
        <strain evidence="5">JCM 18283</strain>
    </source>
</reference>
<evidence type="ECO:0000313" key="4">
    <source>
        <dbReference type="EMBL" id="GAA4907454.1"/>
    </source>
</evidence>
<proteinExistence type="inferred from homology"/>
<dbReference type="CDD" id="cd03747">
    <property type="entry name" value="Ntn_PGA_like"/>
    <property type="match status" value="1"/>
</dbReference>
<dbReference type="InterPro" id="IPR043146">
    <property type="entry name" value="Penicillin_amidase_N_B-knob"/>
</dbReference>
<gene>
    <name evidence="4" type="ORF">GCM10023313_07860</name>
</gene>
<keyword evidence="3" id="KW-0865">Zymogen</keyword>
<dbReference type="InterPro" id="IPR014395">
    <property type="entry name" value="Pen/GL7ACA/AHL_acylase"/>
</dbReference>
<dbReference type="Gene3D" id="1.10.1400.10">
    <property type="match status" value="1"/>
</dbReference>
<dbReference type="PANTHER" id="PTHR34218">
    <property type="entry name" value="PEPTIDASE S45 PENICILLIN AMIDASE"/>
    <property type="match status" value="1"/>
</dbReference>
<dbReference type="InterPro" id="IPR029055">
    <property type="entry name" value="Ntn_hydrolases_N"/>
</dbReference>